<dbReference type="EMBL" id="ADNU01000049">
    <property type="protein sequence ID" value="EFG46871.1"/>
    <property type="molecule type" value="Genomic_DNA"/>
</dbReference>
<accession>D4YPL0</accession>
<evidence type="ECO:0000313" key="3">
    <source>
        <dbReference type="Proteomes" id="UP000005714"/>
    </source>
</evidence>
<keyword evidence="1" id="KW-0472">Membrane</keyword>
<evidence type="ECO:0000256" key="1">
    <source>
        <dbReference type="SAM" id="Phobius"/>
    </source>
</evidence>
<proteinExistence type="predicted"/>
<organism evidence="2 3">
    <name type="scientific">Brevibacterium mcbrellneri ATCC 49030</name>
    <dbReference type="NCBI Taxonomy" id="585530"/>
    <lineage>
        <taxon>Bacteria</taxon>
        <taxon>Bacillati</taxon>
        <taxon>Actinomycetota</taxon>
        <taxon>Actinomycetes</taxon>
        <taxon>Micrococcales</taxon>
        <taxon>Brevibacteriaceae</taxon>
        <taxon>Brevibacterium</taxon>
    </lineage>
</organism>
<name>D4YPL0_9MICO</name>
<comment type="caution">
    <text evidence="2">The sequence shown here is derived from an EMBL/GenBank/DDBJ whole genome shotgun (WGS) entry which is preliminary data.</text>
</comment>
<keyword evidence="3" id="KW-1185">Reference proteome</keyword>
<sequence length="43" mass="4967">MFSSKRGGVHKDLMLILRGHFACMAVYTLLFGYVAKHEWEPLL</sequence>
<feature type="transmembrane region" description="Helical" evidence="1">
    <location>
        <begin position="12"/>
        <end position="35"/>
    </location>
</feature>
<keyword evidence="1" id="KW-1133">Transmembrane helix</keyword>
<dbReference type="STRING" id="585530.HMPREF0183_1870"/>
<evidence type="ECO:0000313" key="2">
    <source>
        <dbReference type="EMBL" id="EFG46871.1"/>
    </source>
</evidence>
<protein>
    <submittedName>
        <fullName evidence="2">Uncharacterized protein</fullName>
    </submittedName>
</protein>
<dbReference type="Proteomes" id="UP000005714">
    <property type="component" value="Unassembled WGS sequence"/>
</dbReference>
<reference evidence="2 3" key="1">
    <citation type="submission" date="2010-04" db="EMBL/GenBank/DDBJ databases">
        <authorList>
            <person name="Qin X."/>
            <person name="Bachman B."/>
            <person name="Battles P."/>
            <person name="Bell A."/>
            <person name="Bess C."/>
            <person name="Bickham C."/>
            <person name="Chaboub L."/>
            <person name="Chen D."/>
            <person name="Coyle M."/>
            <person name="Deiros D.R."/>
            <person name="Dinh H."/>
            <person name="Forbes L."/>
            <person name="Fowler G."/>
            <person name="Francisco L."/>
            <person name="Fu Q."/>
            <person name="Gubbala S."/>
            <person name="Hale W."/>
            <person name="Han Y."/>
            <person name="Hemphill L."/>
            <person name="Highlander S.K."/>
            <person name="Hirani K."/>
            <person name="Hogues M."/>
            <person name="Jackson L."/>
            <person name="Jakkamsetti A."/>
            <person name="Javaid M."/>
            <person name="Jiang H."/>
            <person name="Korchina V."/>
            <person name="Kovar C."/>
            <person name="Lara F."/>
            <person name="Lee S."/>
            <person name="Mata R."/>
            <person name="Mathew T."/>
            <person name="Moen C."/>
            <person name="Morales K."/>
            <person name="Munidasa M."/>
            <person name="Nazareth L."/>
            <person name="Ngo R."/>
            <person name="Nguyen L."/>
            <person name="Okwuonu G."/>
            <person name="Ongeri F."/>
            <person name="Patil S."/>
            <person name="Petrosino J."/>
            <person name="Pham C."/>
            <person name="Pham P."/>
            <person name="Pu L.-L."/>
            <person name="Puazo M."/>
            <person name="Raj R."/>
            <person name="Reid J."/>
            <person name="Rouhana J."/>
            <person name="Saada N."/>
            <person name="Shang Y."/>
            <person name="Simmons D."/>
            <person name="Thornton R."/>
            <person name="Warren J."/>
            <person name="Weissenberger G."/>
            <person name="Zhang J."/>
            <person name="Zhang L."/>
            <person name="Zhou C."/>
            <person name="Zhu D."/>
            <person name="Muzny D."/>
            <person name="Worley K."/>
            <person name="Gibbs R."/>
        </authorList>
    </citation>
    <scope>NUCLEOTIDE SEQUENCE [LARGE SCALE GENOMIC DNA]</scope>
    <source>
        <strain evidence="2 3">ATCC 49030</strain>
    </source>
</reference>
<gene>
    <name evidence="2" type="ORF">HMPREF0183_1870</name>
</gene>
<dbReference type="AlphaFoldDB" id="D4YPL0"/>
<keyword evidence="1" id="KW-0812">Transmembrane</keyword>